<dbReference type="InterPro" id="IPR029057">
    <property type="entry name" value="PRTase-like"/>
</dbReference>
<dbReference type="SUPFAM" id="SSF53271">
    <property type="entry name" value="PRTase-like"/>
    <property type="match status" value="1"/>
</dbReference>
<dbReference type="InterPro" id="IPR051910">
    <property type="entry name" value="ComF/GntX_DNA_util-trans"/>
</dbReference>
<dbReference type="Proteomes" id="UP000886289">
    <property type="component" value="Unassembled WGS sequence"/>
</dbReference>
<dbReference type="InterPro" id="IPR000836">
    <property type="entry name" value="PRTase_dom"/>
</dbReference>
<evidence type="ECO:0000256" key="1">
    <source>
        <dbReference type="ARBA" id="ARBA00008007"/>
    </source>
</evidence>
<dbReference type="PANTHER" id="PTHR47505:SF1">
    <property type="entry name" value="DNA UTILIZATION PROTEIN YHGH"/>
    <property type="match status" value="1"/>
</dbReference>
<evidence type="ECO:0000259" key="2">
    <source>
        <dbReference type="Pfam" id="PF00156"/>
    </source>
</evidence>
<dbReference type="CDD" id="cd06223">
    <property type="entry name" value="PRTases_typeI"/>
    <property type="match status" value="1"/>
</dbReference>
<dbReference type="Gene3D" id="3.40.50.2020">
    <property type="match status" value="1"/>
</dbReference>
<evidence type="ECO:0000313" key="4">
    <source>
        <dbReference type="EMBL" id="HDD44460.1"/>
    </source>
</evidence>
<comment type="caution">
    <text evidence="4">The sequence shown here is derived from an EMBL/GenBank/DDBJ whole genome shotgun (WGS) entry which is preliminary data.</text>
</comment>
<dbReference type="Pfam" id="PF00156">
    <property type="entry name" value="Pribosyltran"/>
    <property type="match status" value="1"/>
</dbReference>
<reference evidence="4" key="1">
    <citation type="journal article" date="2020" name="mSystems">
        <title>Genome- and Community-Level Interaction Insights into Carbon Utilization and Element Cycling Functions of Hydrothermarchaeota in Hydrothermal Sediment.</title>
        <authorList>
            <person name="Zhou Z."/>
            <person name="Liu Y."/>
            <person name="Xu W."/>
            <person name="Pan J."/>
            <person name="Luo Z.H."/>
            <person name="Li M."/>
        </authorList>
    </citation>
    <scope>NUCLEOTIDE SEQUENCE [LARGE SCALE GENOMIC DNA]</scope>
    <source>
        <strain evidence="4">HyVt-233</strain>
    </source>
</reference>
<dbReference type="InterPro" id="IPR044005">
    <property type="entry name" value="DZR_2"/>
</dbReference>
<dbReference type="Pfam" id="PF18912">
    <property type="entry name" value="DZR_2"/>
    <property type="match status" value="1"/>
</dbReference>
<protein>
    <submittedName>
        <fullName evidence="4">ComF family protein</fullName>
    </submittedName>
</protein>
<dbReference type="AlphaFoldDB" id="A0A7C0U2X0"/>
<gene>
    <name evidence="4" type="ORF">ENG63_06340</name>
</gene>
<feature type="domain" description="Phosphoribosyltransferase" evidence="2">
    <location>
        <begin position="150"/>
        <end position="244"/>
    </location>
</feature>
<evidence type="ECO:0000259" key="3">
    <source>
        <dbReference type="Pfam" id="PF18912"/>
    </source>
</evidence>
<sequence length="249" mass="28316">MLWNVGHLLSNKVSNLLDFFFPCLCPSCGQKVERETLFCSDCFSSLKFITPPFCYICGRPFTIRDLSSHICGNCLRKKPFFKAARAVFSYTEPVKKAIIQFKFQNNTDLASLFVKEILFHLKDFIEKIDPTLIIPVPLHLKRLRERGYNQCLLLAKKIAKVLDVPCDFKVLKKIKATPPQVGLSLAERYKNIKGSFAVIKPDYIKKKRILLIDDVFTTGSTVNECAKVLMKAGAESVWVITLARTTDEV</sequence>
<organism evidence="4">
    <name type="scientific">Desulfofervidus auxilii</name>
    <dbReference type="NCBI Taxonomy" id="1621989"/>
    <lineage>
        <taxon>Bacteria</taxon>
        <taxon>Pseudomonadati</taxon>
        <taxon>Thermodesulfobacteriota</taxon>
        <taxon>Candidatus Desulfofervidia</taxon>
        <taxon>Candidatus Desulfofervidales</taxon>
        <taxon>Candidatus Desulfofervidaceae</taxon>
        <taxon>Candidatus Desulfofervidus</taxon>
    </lineage>
</organism>
<comment type="similarity">
    <text evidence="1">Belongs to the ComF/GntX family.</text>
</comment>
<proteinExistence type="inferred from homology"/>
<accession>A0A7C0U2X0</accession>
<dbReference type="EMBL" id="DRBS01000243">
    <property type="protein sequence ID" value="HDD44460.1"/>
    <property type="molecule type" value="Genomic_DNA"/>
</dbReference>
<feature type="domain" description="Double zinc ribbon" evidence="3">
    <location>
        <begin position="16"/>
        <end position="75"/>
    </location>
</feature>
<name>A0A7C0U2X0_DESA2</name>
<dbReference type="PANTHER" id="PTHR47505">
    <property type="entry name" value="DNA UTILIZATION PROTEIN YHGH"/>
    <property type="match status" value="1"/>
</dbReference>